<protein>
    <submittedName>
        <fullName evidence="1">Uncharacterized protein</fullName>
    </submittedName>
</protein>
<organism evidence="1 2">
    <name type="scientific">Helianthus annuus</name>
    <name type="common">Common sunflower</name>
    <dbReference type="NCBI Taxonomy" id="4232"/>
    <lineage>
        <taxon>Eukaryota</taxon>
        <taxon>Viridiplantae</taxon>
        <taxon>Streptophyta</taxon>
        <taxon>Embryophyta</taxon>
        <taxon>Tracheophyta</taxon>
        <taxon>Spermatophyta</taxon>
        <taxon>Magnoliopsida</taxon>
        <taxon>eudicotyledons</taxon>
        <taxon>Gunneridae</taxon>
        <taxon>Pentapetalae</taxon>
        <taxon>asterids</taxon>
        <taxon>campanulids</taxon>
        <taxon>Asterales</taxon>
        <taxon>Asteraceae</taxon>
        <taxon>Asteroideae</taxon>
        <taxon>Heliantheae alliance</taxon>
        <taxon>Heliantheae</taxon>
        <taxon>Helianthus</taxon>
    </lineage>
</organism>
<comment type="caution">
    <text evidence="1">The sequence shown here is derived from an EMBL/GenBank/DDBJ whole genome shotgun (WGS) entry which is preliminary data.</text>
</comment>
<reference evidence="1" key="1">
    <citation type="journal article" date="2017" name="Nature">
        <title>The sunflower genome provides insights into oil metabolism, flowering and Asterid evolution.</title>
        <authorList>
            <person name="Badouin H."/>
            <person name="Gouzy J."/>
            <person name="Grassa C.J."/>
            <person name="Murat F."/>
            <person name="Staton S.E."/>
            <person name="Cottret L."/>
            <person name="Lelandais-Briere C."/>
            <person name="Owens G.L."/>
            <person name="Carrere S."/>
            <person name="Mayjonade B."/>
            <person name="Legrand L."/>
            <person name="Gill N."/>
            <person name="Kane N.C."/>
            <person name="Bowers J.E."/>
            <person name="Hubner S."/>
            <person name="Bellec A."/>
            <person name="Berard A."/>
            <person name="Berges H."/>
            <person name="Blanchet N."/>
            <person name="Boniface M.C."/>
            <person name="Brunel D."/>
            <person name="Catrice O."/>
            <person name="Chaidir N."/>
            <person name="Claudel C."/>
            <person name="Donnadieu C."/>
            <person name="Faraut T."/>
            <person name="Fievet G."/>
            <person name="Helmstetter N."/>
            <person name="King M."/>
            <person name="Knapp S.J."/>
            <person name="Lai Z."/>
            <person name="Le Paslier M.C."/>
            <person name="Lippi Y."/>
            <person name="Lorenzon L."/>
            <person name="Mandel J.R."/>
            <person name="Marage G."/>
            <person name="Marchand G."/>
            <person name="Marquand E."/>
            <person name="Bret-Mestries E."/>
            <person name="Morien E."/>
            <person name="Nambeesan S."/>
            <person name="Nguyen T."/>
            <person name="Pegot-Espagnet P."/>
            <person name="Pouilly N."/>
            <person name="Raftis F."/>
            <person name="Sallet E."/>
            <person name="Schiex T."/>
            <person name="Thomas J."/>
            <person name="Vandecasteele C."/>
            <person name="Vares D."/>
            <person name="Vear F."/>
            <person name="Vautrin S."/>
            <person name="Crespi M."/>
            <person name="Mangin B."/>
            <person name="Burke J.M."/>
            <person name="Salse J."/>
            <person name="Munos S."/>
            <person name="Vincourt P."/>
            <person name="Rieseberg L.H."/>
            <person name="Langlade N.B."/>
        </authorList>
    </citation>
    <scope>NUCLEOTIDE SEQUENCE</scope>
    <source>
        <tissue evidence="1">Leaves</tissue>
    </source>
</reference>
<sequence>MSSISFFSRICLEETYDFVEFFQRVIKHLLAVMKSEFLTCREIGSSLKRFYD</sequence>
<accession>A0A9K3HEL4</accession>
<dbReference type="Proteomes" id="UP000215914">
    <property type="component" value="Unassembled WGS sequence"/>
</dbReference>
<reference evidence="1" key="2">
    <citation type="submission" date="2020-06" db="EMBL/GenBank/DDBJ databases">
        <title>Helianthus annuus Genome sequencing and assembly Release 2.</title>
        <authorList>
            <person name="Gouzy J."/>
            <person name="Langlade N."/>
            <person name="Munos S."/>
        </authorList>
    </citation>
    <scope>NUCLEOTIDE SEQUENCE</scope>
    <source>
        <tissue evidence="1">Leaves</tissue>
    </source>
</reference>
<dbReference type="EMBL" id="MNCJ02000327">
    <property type="protein sequence ID" value="KAF5776816.1"/>
    <property type="molecule type" value="Genomic_DNA"/>
</dbReference>
<keyword evidence="2" id="KW-1185">Reference proteome</keyword>
<evidence type="ECO:0000313" key="2">
    <source>
        <dbReference type="Proteomes" id="UP000215914"/>
    </source>
</evidence>
<proteinExistence type="predicted"/>
<dbReference type="AlphaFoldDB" id="A0A9K3HEL4"/>
<dbReference type="Gramene" id="mRNA:HanXRQr2_Chr12g0528451">
    <property type="protein sequence ID" value="CDS:HanXRQr2_Chr12g0528451.1"/>
    <property type="gene ID" value="HanXRQr2_Chr12g0528451"/>
</dbReference>
<evidence type="ECO:0000313" key="1">
    <source>
        <dbReference type="EMBL" id="KAF5776816.1"/>
    </source>
</evidence>
<gene>
    <name evidence="1" type="ORF">HanXRQr2_Chr12g0528451</name>
</gene>
<name>A0A9K3HEL4_HELAN</name>